<proteinExistence type="inferred from homology"/>
<dbReference type="VEuPathDB" id="VectorBase:PHUM169880"/>
<dbReference type="GO" id="GO:0007017">
    <property type="term" value="P:microtubule-based process"/>
    <property type="evidence" value="ECO:0007669"/>
    <property type="project" value="InterPro"/>
</dbReference>
<evidence type="ECO:0000256" key="4">
    <source>
        <dbReference type="ARBA" id="ARBA00023017"/>
    </source>
</evidence>
<feature type="region of interest" description="Disordered" evidence="6">
    <location>
        <begin position="186"/>
        <end position="205"/>
    </location>
</feature>
<dbReference type="Pfam" id="PF04912">
    <property type="entry name" value="Dynamitin"/>
    <property type="match status" value="1"/>
</dbReference>
<gene>
    <name evidence="8" type="primary">8236682</name>
    <name evidence="7" type="ORF">Phum_PHUM169880</name>
</gene>
<accession>E0VFY3</accession>
<keyword evidence="4" id="KW-0243">Dynein</keyword>
<dbReference type="GeneID" id="8236682"/>
<organism>
    <name type="scientific">Pediculus humanus subsp. corporis</name>
    <name type="common">Body louse</name>
    <dbReference type="NCBI Taxonomy" id="121224"/>
    <lineage>
        <taxon>Eukaryota</taxon>
        <taxon>Metazoa</taxon>
        <taxon>Ecdysozoa</taxon>
        <taxon>Arthropoda</taxon>
        <taxon>Hexapoda</taxon>
        <taxon>Insecta</taxon>
        <taxon>Pterygota</taxon>
        <taxon>Neoptera</taxon>
        <taxon>Paraneoptera</taxon>
        <taxon>Psocodea</taxon>
        <taxon>Troctomorpha</taxon>
        <taxon>Phthiraptera</taxon>
        <taxon>Anoplura</taxon>
        <taxon>Pediculidae</taxon>
        <taxon>Pediculus</taxon>
    </lineage>
</organism>
<dbReference type="EMBL" id="DS235129">
    <property type="protein sequence ID" value="EEB12289.1"/>
    <property type="molecule type" value="Genomic_DNA"/>
</dbReference>
<reference evidence="8" key="3">
    <citation type="submission" date="2020-05" db="UniProtKB">
        <authorList>
            <consortium name="EnsemblMetazoa"/>
        </authorList>
    </citation>
    <scope>IDENTIFICATION</scope>
    <source>
        <strain evidence="8">USDA</strain>
    </source>
</reference>
<evidence type="ECO:0000313" key="8">
    <source>
        <dbReference type="EnsemblMetazoa" id="PHUM169880-PA"/>
    </source>
</evidence>
<dbReference type="CTD" id="8236682"/>
<evidence type="ECO:0000256" key="5">
    <source>
        <dbReference type="SAM" id="Coils"/>
    </source>
</evidence>
<protein>
    <submittedName>
        <fullName evidence="7 8">Dynactin subunit, putative</fullName>
    </submittedName>
</protein>
<dbReference type="STRING" id="121224.E0VFY3"/>
<sequence>MANPKYAGLPGIASPDEKDVYETDDLPEADQDPEYTESESESIERPHLDISKAHSRFRDKFLICNKDVDFSDKYRRKRNTGYKALHGDWEIAGEGDNETIFQRCNRLNCEFNELLEDINKLKEETSAEKKKELEMVEPLVPQLQLSLHQINNYLNSSDSDNEFMKFLSDPQESQIKKLLSKLEQLKDSGKDEKSSGKSKKDEKPSDLITYHLQTFPAQNKFIQTARLASLEQRINKLESVLGTTPDNLNRLQLSEFTNVSEAAKEISARVNLLDTNKLDKIEGRLGAVLAKMDALAEKKGGQGTLDQEKKINELYESLGKAESLSLSIKPVMDRLIALNTLHAEEFKKSLKELETDQVNASVSISKNETVLKNVQDALEKHLEIVARNIKAFDDRLGAIKK</sequence>
<evidence type="ECO:0000256" key="6">
    <source>
        <dbReference type="SAM" id="MobiDB-lite"/>
    </source>
</evidence>
<keyword evidence="5" id="KW-0175">Coiled coil</keyword>
<reference evidence="7" key="1">
    <citation type="submission" date="2007-04" db="EMBL/GenBank/DDBJ databases">
        <title>Annotation of Pediculus humanus corporis strain USDA.</title>
        <authorList>
            <person name="Kirkness E."/>
            <person name="Hannick L."/>
            <person name="Hass B."/>
            <person name="Bruggner R."/>
            <person name="Lawson D."/>
            <person name="Bidwell S."/>
            <person name="Joardar V."/>
            <person name="Caler E."/>
            <person name="Walenz B."/>
            <person name="Inman J."/>
            <person name="Schobel S."/>
            <person name="Galinsky K."/>
            <person name="Amedeo P."/>
            <person name="Strausberg R."/>
        </authorList>
    </citation>
    <scope>NUCLEOTIDE SEQUENCE</scope>
    <source>
        <strain evidence="7">USDA</strain>
    </source>
</reference>
<dbReference type="HOGENOM" id="CLU_049964_1_0_1"/>
<dbReference type="EMBL" id="AAZO01001976">
    <property type="status" value="NOT_ANNOTATED_CDS"/>
    <property type="molecule type" value="Genomic_DNA"/>
</dbReference>
<dbReference type="OMA" id="YKFGDWE"/>
<dbReference type="OrthoDB" id="4977at2759"/>
<dbReference type="GO" id="GO:0005869">
    <property type="term" value="C:dynactin complex"/>
    <property type="evidence" value="ECO:0007669"/>
    <property type="project" value="InterPro"/>
</dbReference>
<comment type="similarity">
    <text evidence="2">Belongs to the dynactin subunit 2 family.</text>
</comment>
<evidence type="ECO:0000256" key="2">
    <source>
        <dbReference type="ARBA" id="ARBA00006176"/>
    </source>
</evidence>
<dbReference type="PANTHER" id="PTHR15346">
    <property type="entry name" value="DYNACTIN SUBUNIT"/>
    <property type="match status" value="1"/>
</dbReference>
<dbReference type="FunCoup" id="E0VFY3">
    <property type="interactions" value="1289"/>
</dbReference>
<dbReference type="InParanoid" id="E0VFY3"/>
<feature type="compositionally biased region" description="Acidic residues" evidence="6">
    <location>
        <begin position="22"/>
        <end position="41"/>
    </location>
</feature>
<evidence type="ECO:0000313" key="9">
    <source>
        <dbReference type="Proteomes" id="UP000009046"/>
    </source>
</evidence>
<dbReference type="KEGG" id="phu:Phum_PHUM169880"/>
<keyword evidence="9" id="KW-1185">Reference proteome</keyword>
<dbReference type="GO" id="GO:0030286">
    <property type="term" value="C:dynein complex"/>
    <property type="evidence" value="ECO:0007669"/>
    <property type="project" value="UniProtKB-KW"/>
</dbReference>
<evidence type="ECO:0000256" key="3">
    <source>
        <dbReference type="ARBA" id="ARBA00022490"/>
    </source>
</evidence>
<evidence type="ECO:0000313" key="7">
    <source>
        <dbReference type="EMBL" id="EEB12289.1"/>
    </source>
</evidence>
<dbReference type="eggNOG" id="KOG3958">
    <property type="taxonomic scope" value="Eukaryota"/>
</dbReference>
<dbReference type="AlphaFoldDB" id="E0VFY3"/>
<dbReference type="RefSeq" id="XP_002425027.1">
    <property type="nucleotide sequence ID" value="XM_002424982.1"/>
</dbReference>
<keyword evidence="3" id="KW-0963">Cytoplasm</keyword>
<feature type="coiled-coil region" evidence="5">
    <location>
        <begin position="104"/>
        <end position="131"/>
    </location>
</feature>
<feature type="region of interest" description="Disordered" evidence="6">
    <location>
        <begin position="1"/>
        <end position="47"/>
    </location>
</feature>
<dbReference type="Proteomes" id="UP000009046">
    <property type="component" value="Unassembled WGS sequence"/>
</dbReference>
<dbReference type="EnsemblMetazoa" id="PHUM169880-RA">
    <property type="protein sequence ID" value="PHUM169880-PA"/>
    <property type="gene ID" value="PHUM169880"/>
</dbReference>
<evidence type="ECO:0000256" key="1">
    <source>
        <dbReference type="ARBA" id="ARBA00004496"/>
    </source>
</evidence>
<dbReference type="GO" id="GO:0005737">
    <property type="term" value="C:cytoplasm"/>
    <property type="evidence" value="ECO:0007669"/>
    <property type="project" value="UniProtKB-SubCell"/>
</dbReference>
<reference evidence="7" key="2">
    <citation type="submission" date="2007-04" db="EMBL/GenBank/DDBJ databases">
        <title>The genome of the human body louse.</title>
        <authorList>
            <consortium name="The Human Body Louse Genome Consortium"/>
            <person name="Kirkness E."/>
            <person name="Walenz B."/>
            <person name="Hass B."/>
            <person name="Bruggner R."/>
            <person name="Strausberg R."/>
        </authorList>
    </citation>
    <scope>NUCLEOTIDE SEQUENCE</scope>
    <source>
        <strain evidence="7">USDA</strain>
    </source>
</reference>
<comment type="subcellular location">
    <subcellularLocation>
        <location evidence="1">Cytoplasm</location>
    </subcellularLocation>
</comment>
<dbReference type="InterPro" id="IPR028133">
    <property type="entry name" value="Dynamitin"/>
</dbReference>
<name>E0VFY3_PEDHC</name>